<organism evidence="2 3">
    <name type="scientific">Nocardiopsis composta</name>
    <dbReference type="NCBI Taxonomy" id="157465"/>
    <lineage>
        <taxon>Bacteria</taxon>
        <taxon>Bacillati</taxon>
        <taxon>Actinomycetota</taxon>
        <taxon>Actinomycetes</taxon>
        <taxon>Streptosporangiales</taxon>
        <taxon>Nocardiopsidaceae</taxon>
        <taxon>Nocardiopsis</taxon>
    </lineage>
</organism>
<dbReference type="Proteomes" id="UP000572635">
    <property type="component" value="Unassembled WGS sequence"/>
</dbReference>
<sequence length="189" mass="20258">MADRTAIPEEAGEALPAEAERLLHAAGAPPRLLAHARLVCGTAARLLDRLDPHLPGLDRDAVLFGAAVHDIGKTVHPAELAAPGRRHERAGEELLTGLGVPAHLARFCRTHGDWDRDGTPLEDLLVALADKVWKGARVEALETRVVRALAAERALPAWEAFARLDDALAELASGAEARIAYQTRHSAAR</sequence>
<dbReference type="Gene3D" id="1.10.3210.10">
    <property type="entry name" value="Hypothetical protein af1432"/>
    <property type="match status" value="1"/>
</dbReference>
<evidence type="ECO:0000259" key="1">
    <source>
        <dbReference type="Pfam" id="PF01966"/>
    </source>
</evidence>
<dbReference type="InterPro" id="IPR003607">
    <property type="entry name" value="HD/PDEase_dom"/>
</dbReference>
<feature type="domain" description="HD" evidence="1">
    <location>
        <begin position="34"/>
        <end position="132"/>
    </location>
</feature>
<reference evidence="2 3" key="1">
    <citation type="submission" date="2020-08" db="EMBL/GenBank/DDBJ databases">
        <title>Sequencing the genomes of 1000 actinobacteria strains.</title>
        <authorList>
            <person name="Klenk H.-P."/>
        </authorList>
    </citation>
    <scope>NUCLEOTIDE SEQUENCE [LARGE SCALE GENOMIC DNA]</scope>
    <source>
        <strain evidence="2 3">DSM 44551</strain>
    </source>
</reference>
<dbReference type="CDD" id="cd00077">
    <property type="entry name" value="HDc"/>
    <property type="match status" value="1"/>
</dbReference>
<dbReference type="AlphaFoldDB" id="A0A7W8VFA0"/>
<proteinExistence type="predicted"/>
<comment type="caution">
    <text evidence="2">The sequence shown here is derived from an EMBL/GenBank/DDBJ whole genome shotgun (WGS) entry which is preliminary data.</text>
</comment>
<dbReference type="Pfam" id="PF01966">
    <property type="entry name" value="HD"/>
    <property type="match status" value="1"/>
</dbReference>
<evidence type="ECO:0000313" key="2">
    <source>
        <dbReference type="EMBL" id="MBB5433885.1"/>
    </source>
</evidence>
<gene>
    <name evidence="2" type="ORF">HDA36_003969</name>
</gene>
<name>A0A7W8VFA0_9ACTN</name>
<dbReference type="SUPFAM" id="SSF109604">
    <property type="entry name" value="HD-domain/PDEase-like"/>
    <property type="match status" value="1"/>
</dbReference>
<protein>
    <recommendedName>
        <fullName evidence="1">HD domain-containing protein</fullName>
    </recommendedName>
</protein>
<dbReference type="InterPro" id="IPR006674">
    <property type="entry name" value="HD_domain"/>
</dbReference>
<accession>A0A7W8VFA0</accession>
<dbReference type="RefSeq" id="WP_184394030.1">
    <property type="nucleotide sequence ID" value="NZ_BAAAJD010000017.1"/>
</dbReference>
<dbReference type="EMBL" id="JACHDB010000001">
    <property type="protein sequence ID" value="MBB5433885.1"/>
    <property type="molecule type" value="Genomic_DNA"/>
</dbReference>
<keyword evidence="3" id="KW-1185">Reference proteome</keyword>
<evidence type="ECO:0000313" key="3">
    <source>
        <dbReference type="Proteomes" id="UP000572635"/>
    </source>
</evidence>